<accession>A0A5E4QHI6</accession>
<evidence type="ECO:0000313" key="1">
    <source>
        <dbReference type="EMBL" id="VVC96542.1"/>
    </source>
</evidence>
<dbReference type="Gene3D" id="2.60.40.10">
    <property type="entry name" value="Immunoglobulins"/>
    <property type="match status" value="1"/>
</dbReference>
<dbReference type="EMBL" id="FZQP02002780">
    <property type="protein sequence ID" value="VVC96542.1"/>
    <property type="molecule type" value="Genomic_DNA"/>
</dbReference>
<protein>
    <recommendedName>
        <fullName evidence="3">Ig-like domain-containing protein</fullName>
    </recommendedName>
</protein>
<dbReference type="AlphaFoldDB" id="A0A5E4QHI6"/>
<dbReference type="Proteomes" id="UP000324832">
    <property type="component" value="Unassembled WGS sequence"/>
</dbReference>
<dbReference type="InterPro" id="IPR013783">
    <property type="entry name" value="Ig-like_fold"/>
</dbReference>
<keyword evidence="2" id="KW-1185">Reference proteome</keyword>
<evidence type="ECO:0000313" key="2">
    <source>
        <dbReference type="Proteomes" id="UP000324832"/>
    </source>
</evidence>
<reference evidence="1 2" key="1">
    <citation type="submission" date="2017-07" db="EMBL/GenBank/DDBJ databases">
        <authorList>
            <person name="Talla V."/>
            <person name="Backstrom N."/>
        </authorList>
    </citation>
    <scope>NUCLEOTIDE SEQUENCE [LARGE SCALE GENOMIC DNA]</scope>
</reference>
<proteinExistence type="predicted"/>
<dbReference type="SUPFAM" id="SSF48726">
    <property type="entry name" value="Immunoglobulin"/>
    <property type="match status" value="1"/>
</dbReference>
<gene>
    <name evidence="1" type="ORF">LSINAPIS_LOCUS8020</name>
</gene>
<sequence>MIYRPEKHGQSRTEIFRTPEKIMNVDCAITTDKGQKGRCILILEPYQPPLYDFTYTCEVSGERPMFRMGKKDFHVRVLVPPSNAELTVITSNDPSSPRVTLNCSSSGLPAPSLQWTVGDNKVQADFARRGWNGTSKLWQSWSSFTYTRSDPTQIVACTPEASSNSEIIRGKKAVLHI</sequence>
<dbReference type="InterPro" id="IPR036179">
    <property type="entry name" value="Ig-like_dom_sf"/>
</dbReference>
<name>A0A5E4QHI6_9NEOP</name>
<evidence type="ECO:0008006" key="3">
    <source>
        <dbReference type="Google" id="ProtNLM"/>
    </source>
</evidence>
<organism evidence="1 2">
    <name type="scientific">Leptidea sinapis</name>
    <dbReference type="NCBI Taxonomy" id="189913"/>
    <lineage>
        <taxon>Eukaryota</taxon>
        <taxon>Metazoa</taxon>
        <taxon>Ecdysozoa</taxon>
        <taxon>Arthropoda</taxon>
        <taxon>Hexapoda</taxon>
        <taxon>Insecta</taxon>
        <taxon>Pterygota</taxon>
        <taxon>Neoptera</taxon>
        <taxon>Endopterygota</taxon>
        <taxon>Lepidoptera</taxon>
        <taxon>Glossata</taxon>
        <taxon>Ditrysia</taxon>
        <taxon>Papilionoidea</taxon>
        <taxon>Pieridae</taxon>
        <taxon>Dismorphiinae</taxon>
        <taxon>Leptidea</taxon>
    </lineage>
</organism>